<name>A0A4Q8AH13_9MICC</name>
<dbReference type="SUPFAM" id="SSF46785">
    <property type="entry name" value="Winged helix' DNA-binding domain"/>
    <property type="match status" value="1"/>
</dbReference>
<dbReference type="Gene3D" id="1.10.10.10">
    <property type="entry name" value="Winged helix-like DNA-binding domain superfamily/Winged helix DNA-binding domain"/>
    <property type="match status" value="1"/>
</dbReference>
<dbReference type="PANTHER" id="PTHR38600:SF2">
    <property type="entry name" value="SLL0088 PROTEIN"/>
    <property type="match status" value="1"/>
</dbReference>
<sequence>MLDRLGRGPTTVGELASPFEMALPSFMKHIRQLEKSGWISTRKTGRVRMCTLERQPFDAVESWLDEQRRIWEERTDRLERFVATRDDKESPA</sequence>
<dbReference type="RefSeq" id="WP_130451964.1">
    <property type="nucleotide sequence ID" value="NZ_SHLA01000001.1"/>
</dbReference>
<dbReference type="OrthoDB" id="9806976at2"/>
<dbReference type="InterPro" id="IPR036390">
    <property type="entry name" value="WH_DNA-bd_sf"/>
</dbReference>
<evidence type="ECO:0000313" key="1">
    <source>
        <dbReference type="EMBL" id="RZU63628.1"/>
    </source>
</evidence>
<organism evidence="1 2">
    <name type="scientific">Zhihengliuella halotolerans</name>
    <dbReference type="NCBI Taxonomy" id="370736"/>
    <lineage>
        <taxon>Bacteria</taxon>
        <taxon>Bacillati</taxon>
        <taxon>Actinomycetota</taxon>
        <taxon>Actinomycetes</taxon>
        <taxon>Micrococcales</taxon>
        <taxon>Micrococcaceae</taxon>
        <taxon>Zhihengliuella</taxon>
    </lineage>
</organism>
<protein>
    <submittedName>
        <fullName evidence="1">ArsR family transcriptional regulator</fullName>
    </submittedName>
</protein>
<dbReference type="InterPro" id="IPR011991">
    <property type="entry name" value="ArsR-like_HTH"/>
</dbReference>
<reference evidence="1 2" key="1">
    <citation type="submission" date="2019-02" db="EMBL/GenBank/DDBJ databases">
        <title>Sequencing the genomes of 1000 actinobacteria strains.</title>
        <authorList>
            <person name="Klenk H.-P."/>
        </authorList>
    </citation>
    <scope>NUCLEOTIDE SEQUENCE [LARGE SCALE GENOMIC DNA]</scope>
    <source>
        <strain evidence="1 2">DSM 17364</strain>
    </source>
</reference>
<dbReference type="AlphaFoldDB" id="A0A4Q8AH13"/>
<accession>A0A4Q8AH13</accession>
<dbReference type="PANTHER" id="PTHR38600">
    <property type="entry name" value="TRANSCRIPTIONAL REGULATORY PROTEIN"/>
    <property type="match status" value="1"/>
</dbReference>
<evidence type="ECO:0000313" key="2">
    <source>
        <dbReference type="Proteomes" id="UP000292685"/>
    </source>
</evidence>
<dbReference type="Proteomes" id="UP000292685">
    <property type="component" value="Unassembled WGS sequence"/>
</dbReference>
<gene>
    <name evidence="1" type="ORF">EV380_3252</name>
</gene>
<dbReference type="CDD" id="cd00090">
    <property type="entry name" value="HTH_ARSR"/>
    <property type="match status" value="1"/>
</dbReference>
<dbReference type="EMBL" id="SHLA01000001">
    <property type="protein sequence ID" value="RZU63628.1"/>
    <property type="molecule type" value="Genomic_DNA"/>
</dbReference>
<proteinExistence type="predicted"/>
<dbReference type="InterPro" id="IPR036388">
    <property type="entry name" value="WH-like_DNA-bd_sf"/>
</dbReference>
<comment type="caution">
    <text evidence="1">The sequence shown here is derived from an EMBL/GenBank/DDBJ whole genome shotgun (WGS) entry which is preliminary data.</text>
</comment>
<keyword evidence="2" id="KW-1185">Reference proteome</keyword>